<dbReference type="AlphaFoldDB" id="A0AAN7F6T2"/>
<comment type="caution">
    <text evidence="10">The sequence shown here is derived from an EMBL/GenBank/DDBJ whole genome shotgun (WGS) entry which is preliminary data.</text>
</comment>
<dbReference type="SUPFAM" id="SSF52058">
    <property type="entry name" value="L domain-like"/>
    <property type="match status" value="1"/>
</dbReference>
<evidence type="ECO:0000256" key="5">
    <source>
        <dbReference type="SAM" id="Phobius"/>
    </source>
</evidence>
<feature type="domain" description="Disease resistance protein winged helix" evidence="8">
    <location>
        <begin position="545"/>
        <end position="616"/>
    </location>
</feature>
<dbReference type="FunFam" id="1.10.10.10:FF:000322">
    <property type="entry name" value="Probable disease resistance protein At1g63360"/>
    <property type="match status" value="1"/>
</dbReference>
<evidence type="ECO:0000256" key="1">
    <source>
        <dbReference type="ARBA" id="ARBA00022737"/>
    </source>
</evidence>
<dbReference type="PANTHER" id="PTHR36766">
    <property type="entry name" value="PLANT BROAD-SPECTRUM MILDEW RESISTANCE PROTEIN RPW8"/>
    <property type="match status" value="1"/>
</dbReference>
<name>A0AAN7F6T2_QUERU</name>
<dbReference type="InterPro" id="IPR058922">
    <property type="entry name" value="WHD_DRP"/>
</dbReference>
<dbReference type="EMBL" id="JAXUIC010000005">
    <property type="protein sequence ID" value="KAK4587548.1"/>
    <property type="molecule type" value="Genomic_DNA"/>
</dbReference>
<dbReference type="GO" id="GO:0051707">
    <property type="term" value="P:response to other organism"/>
    <property type="evidence" value="ECO:0007669"/>
    <property type="project" value="UniProtKB-ARBA"/>
</dbReference>
<dbReference type="Pfam" id="PF23598">
    <property type="entry name" value="LRR_14"/>
    <property type="match status" value="1"/>
</dbReference>
<dbReference type="Pfam" id="PF00931">
    <property type="entry name" value="NB-ARC"/>
    <property type="match status" value="1"/>
</dbReference>
<evidence type="ECO:0000259" key="6">
    <source>
        <dbReference type="Pfam" id="PF00931"/>
    </source>
</evidence>
<keyword evidence="2" id="KW-0547">Nucleotide-binding</keyword>
<evidence type="ECO:0000313" key="11">
    <source>
        <dbReference type="Proteomes" id="UP001324115"/>
    </source>
</evidence>
<feature type="domain" description="Disease resistance N-terminal" evidence="7">
    <location>
        <begin position="108"/>
        <end position="194"/>
    </location>
</feature>
<protein>
    <recommendedName>
        <fullName evidence="12">Disease resistance protein RGA3</fullName>
    </recommendedName>
</protein>
<sequence length="1108" mass="128341">MLPIPYIISSVNTAIILINKPPKKRKKKEKVLIKKIKCFHYSLRLLVRYKSRIVGVKKHKHTRYCVICFSLCSLFLSFAFCFFIVFSTYNFQSPLTMADALLSLATDLLKQLGSIAVQQAQQEINLIVGVDEEIEKLSNSFKIVQAMLNDAEERQWTEAAVKLWLDQLRDVYYMMDDVLDNWNTARIKSEIQKEEERAVTINNPAARKKRKVLFSFFRFLSGYFGQVDNLSLRREIGHKVENLKQTLDNILRDKGTYGFDLGRHSHVEVERPITTSFVDVSDIIGRDNYRDELLSNLLGEGSQESNPRVISLVGMGGIGKSTLAQLAYNHHKIQAHFQQRIWVCVSDPFDQCKVAKAIIESIERQSPNITELQNLLDHICDLIRGKKFFLVLDDVWTEEFKKWEPFKYVLKCGARGSRILVTTRKNSVAEMMESSHMISLGVLSLNDCWLMFSKIAFSNKDLHQHRDLEEIGKQLANKCKGLPLAAKTLGSHMRGKRSKEEWERVLHNNLWKVEDIKNGLLGPLLLSYNELSLSEKQCFLYCVAFEKDHQFDRFELIIHWMAQGYINSKGNMAMEDIAEEYFKKLAMCSFFQDFEKDKNNGRIKSCKMHDIVHDFAQSMKKNVCFTIEGDDEVKIDFKRAQQLSLRVEETVPESVYKAKNLRFLKLDCKFTQIVQPKLFDNLTCLRTLHLKGRYILKLPNEVEKLTHLRLLKLSNVDIKEWPESIGNLCNLQSLDVSDCWKVEKLPQGIGKLINLRHLLLNSKGNANIILESFPKGIGRLTCLKTLDYFSVGKGEEISKLGELEHLNHIQGKLKIVGLSNVVDFGAIKNTLKKKNHLRDLWLFFNTLKEQTEEERRRNMEKDVAILNALEPPPRLESLKIGFYKGTTMYPNWMMSKLTYLKSLHIRYCPNLEQLPPLGKLPLLEELDIRFVQMIRKVGDEFLGIDIEEEELFPNLKSLRFDELEEWEEWSGMGGTIEEEEKDNSANAFVTNNTPKIKIMPRLHSLQIWNCYRLKSLPDYLLRNTPLKKLKIHACPILEQRCERGIGDYGPNFSHIPNIRINFRPVQRDGQLADSIDSEMHDALFEADGQVVEFNIVERDLWIWTVQGS</sequence>
<keyword evidence="3" id="KW-0611">Plant defense</keyword>
<dbReference type="Pfam" id="PF18052">
    <property type="entry name" value="Rx_N"/>
    <property type="match status" value="1"/>
</dbReference>
<feature type="transmembrane region" description="Helical" evidence="5">
    <location>
        <begin position="64"/>
        <end position="86"/>
    </location>
</feature>
<evidence type="ECO:0000259" key="9">
    <source>
        <dbReference type="Pfam" id="PF23598"/>
    </source>
</evidence>
<dbReference type="InterPro" id="IPR041118">
    <property type="entry name" value="Rx_N"/>
</dbReference>
<keyword evidence="5" id="KW-0812">Transmembrane</keyword>
<keyword evidence="4" id="KW-0067">ATP-binding</keyword>
<dbReference type="Pfam" id="PF23559">
    <property type="entry name" value="WHD_DRP"/>
    <property type="match status" value="1"/>
</dbReference>
<keyword evidence="5" id="KW-1133">Transmembrane helix</keyword>
<accession>A0AAN7F6T2</accession>
<reference evidence="10 11" key="1">
    <citation type="journal article" date="2023" name="G3 (Bethesda)">
        <title>A haplotype-resolved chromosome-scale genome for Quercus rubra L. provides insights into the genetics of adaptive traits for red oak species.</title>
        <authorList>
            <person name="Kapoor B."/>
            <person name="Jenkins J."/>
            <person name="Schmutz J."/>
            <person name="Zhebentyayeva T."/>
            <person name="Kuelheim C."/>
            <person name="Coggeshall M."/>
            <person name="Heim C."/>
            <person name="Lasky J.R."/>
            <person name="Leites L."/>
            <person name="Islam-Faridi N."/>
            <person name="Romero-Severson J."/>
            <person name="DeLeo V.L."/>
            <person name="Lucas S.M."/>
            <person name="Lazic D."/>
            <person name="Gailing O."/>
            <person name="Carlson J."/>
            <person name="Staton M."/>
        </authorList>
    </citation>
    <scope>NUCLEOTIDE SEQUENCE [LARGE SCALE GENOMIC DNA]</scope>
    <source>
        <strain evidence="10">Pseudo-F2</strain>
    </source>
</reference>
<keyword evidence="1" id="KW-0677">Repeat</keyword>
<dbReference type="InterPro" id="IPR027417">
    <property type="entry name" value="P-loop_NTPase"/>
</dbReference>
<evidence type="ECO:0000259" key="7">
    <source>
        <dbReference type="Pfam" id="PF18052"/>
    </source>
</evidence>
<dbReference type="PRINTS" id="PR00364">
    <property type="entry name" value="DISEASERSIST"/>
</dbReference>
<dbReference type="GO" id="GO:0043531">
    <property type="term" value="F:ADP binding"/>
    <property type="evidence" value="ECO:0007669"/>
    <property type="project" value="InterPro"/>
</dbReference>
<feature type="domain" description="Disease resistance R13L4/SHOC-2-like LRR" evidence="9">
    <location>
        <begin position="701"/>
        <end position="1006"/>
    </location>
</feature>
<feature type="domain" description="NB-ARC" evidence="6">
    <location>
        <begin position="297"/>
        <end position="461"/>
    </location>
</feature>
<dbReference type="GO" id="GO:0006952">
    <property type="term" value="P:defense response"/>
    <property type="evidence" value="ECO:0007669"/>
    <property type="project" value="UniProtKB-KW"/>
</dbReference>
<evidence type="ECO:0000259" key="8">
    <source>
        <dbReference type="Pfam" id="PF23559"/>
    </source>
</evidence>
<dbReference type="Gene3D" id="1.10.8.430">
    <property type="entry name" value="Helical domain of apoptotic protease-activating factors"/>
    <property type="match status" value="1"/>
</dbReference>
<organism evidence="10 11">
    <name type="scientific">Quercus rubra</name>
    <name type="common">Northern red oak</name>
    <name type="synonym">Quercus borealis</name>
    <dbReference type="NCBI Taxonomy" id="3512"/>
    <lineage>
        <taxon>Eukaryota</taxon>
        <taxon>Viridiplantae</taxon>
        <taxon>Streptophyta</taxon>
        <taxon>Embryophyta</taxon>
        <taxon>Tracheophyta</taxon>
        <taxon>Spermatophyta</taxon>
        <taxon>Magnoliopsida</taxon>
        <taxon>eudicotyledons</taxon>
        <taxon>Gunneridae</taxon>
        <taxon>Pentapetalae</taxon>
        <taxon>rosids</taxon>
        <taxon>fabids</taxon>
        <taxon>Fagales</taxon>
        <taxon>Fagaceae</taxon>
        <taxon>Quercus</taxon>
    </lineage>
</organism>
<dbReference type="Gene3D" id="3.40.50.300">
    <property type="entry name" value="P-loop containing nucleotide triphosphate hydrolases"/>
    <property type="match status" value="1"/>
</dbReference>
<dbReference type="InterPro" id="IPR055414">
    <property type="entry name" value="LRR_R13L4/SHOC2-like"/>
</dbReference>
<evidence type="ECO:0000256" key="3">
    <source>
        <dbReference type="ARBA" id="ARBA00022821"/>
    </source>
</evidence>
<dbReference type="SUPFAM" id="SSF52540">
    <property type="entry name" value="P-loop containing nucleoside triphosphate hydrolases"/>
    <property type="match status" value="1"/>
</dbReference>
<evidence type="ECO:0000256" key="4">
    <source>
        <dbReference type="ARBA" id="ARBA00022840"/>
    </source>
</evidence>
<keyword evidence="5" id="KW-0472">Membrane</keyword>
<evidence type="ECO:0000313" key="10">
    <source>
        <dbReference type="EMBL" id="KAK4587548.1"/>
    </source>
</evidence>
<dbReference type="Gene3D" id="1.10.10.10">
    <property type="entry name" value="Winged helix-like DNA-binding domain superfamily/Winged helix DNA-binding domain"/>
    <property type="match status" value="1"/>
</dbReference>
<dbReference type="InterPro" id="IPR036388">
    <property type="entry name" value="WH-like_DNA-bd_sf"/>
</dbReference>
<evidence type="ECO:0008006" key="12">
    <source>
        <dbReference type="Google" id="ProtNLM"/>
    </source>
</evidence>
<dbReference type="PANTHER" id="PTHR36766:SF45">
    <property type="entry name" value="NB-ARC DOMAIN-CONTAINING PROTEIN"/>
    <property type="match status" value="1"/>
</dbReference>
<dbReference type="InterPro" id="IPR042197">
    <property type="entry name" value="Apaf_helical"/>
</dbReference>
<dbReference type="InterPro" id="IPR002182">
    <property type="entry name" value="NB-ARC"/>
</dbReference>
<dbReference type="GO" id="GO:0005524">
    <property type="term" value="F:ATP binding"/>
    <property type="evidence" value="ECO:0007669"/>
    <property type="project" value="UniProtKB-KW"/>
</dbReference>
<proteinExistence type="predicted"/>
<gene>
    <name evidence="10" type="ORF">RGQ29_018813</name>
</gene>
<dbReference type="FunFam" id="3.40.50.300:FF:001091">
    <property type="entry name" value="Probable disease resistance protein At1g61300"/>
    <property type="match status" value="1"/>
</dbReference>
<dbReference type="Gene3D" id="1.20.5.4130">
    <property type="match status" value="1"/>
</dbReference>
<evidence type="ECO:0000256" key="2">
    <source>
        <dbReference type="ARBA" id="ARBA00022741"/>
    </source>
</evidence>
<dbReference type="InterPro" id="IPR032675">
    <property type="entry name" value="LRR_dom_sf"/>
</dbReference>
<dbReference type="Proteomes" id="UP001324115">
    <property type="component" value="Unassembled WGS sequence"/>
</dbReference>
<dbReference type="Gene3D" id="3.80.10.10">
    <property type="entry name" value="Ribonuclease Inhibitor"/>
    <property type="match status" value="1"/>
</dbReference>
<keyword evidence="11" id="KW-1185">Reference proteome</keyword>